<evidence type="ECO:0008006" key="3">
    <source>
        <dbReference type="Google" id="ProtNLM"/>
    </source>
</evidence>
<sequence length="153" mass="16732">MADNGAAQSASTQAWPLPSFYFKVSISNVGDISCSEVSGLESEYEEITYRAGDSPVFTKLKMPGLRKAGDLTLKKGVFKDDKAMWDWLNSVKLNTVQREVVTVSLLDESGSPIKTWEAVNAWPKKLTVEGFKSDGNTTSIETLVIAHEGVNVK</sequence>
<comment type="caution">
    <text evidence="1">The sequence shown here is derived from an EMBL/GenBank/DDBJ whole genome shotgun (WGS) entry which is preliminary data.</text>
</comment>
<dbReference type="NCBIfam" id="TIGR02241">
    <property type="entry name" value="conserved hypothetical phage tail region protein"/>
    <property type="match status" value="1"/>
</dbReference>
<proteinExistence type="predicted"/>
<dbReference type="RefSeq" id="WP_066403369.1">
    <property type="nucleotide sequence ID" value="NZ_LIDT01000035.1"/>
</dbReference>
<dbReference type="EMBL" id="LIDT01000035">
    <property type="protein sequence ID" value="OCR29023.1"/>
    <property type="molecule type" value="Genomic_DNA"/>
</dbReference>
<dbReference type="Proteomes" id="UP000093197">
    <property type="component" value="Unassembled WGS sequence"/>
</dbReference>
<dbReference type="InterPro" id="IPR011747">
    <property type="entry name" value="CHP02241"/>
</dbReference>
<name>A0A853PNL1_BACFG</name>
<organism evidence="1 2">
    <name type="scientific">Bacteroides fragilis</name>
    <dbReference type="NCBI Taxonomy" id="817"/>
    <lineage>
        <taxon>Bacteria</taxon>
        <taxon>Pseudomonadati</taxon>
        <taxon>Bacteroidota</taxon>
        <taxon>Bacteroidia</taxon>
        <taxon>Bacteroidales</taxon>
        <taxon>Bacteroidaceae</taxon>
        <taxon>Bacteroides</taxon>
    </lineage>
</organism>
<evidence type="ECO:0000313" key="2">
    <source>
        <dbReference type="Proteomes" id="UP000093197"/>
    </source>
</evidence>
<dbReference type="InterPro" id="IPR010667">
    <property type="entry name" value="Phage_T4_Gp19"/>
</dbReference>
<gene>
    <name evidence="1" type="ORF">AC094_34520</name>
</gene>
<evidence type="ECO:0000313" key="1">
    <source>
        <dbReference type="EMBL" id="OCR29023.1"/>
    </source>
</evidence>
<reference evidence="1 2" key="1">
    <citation type="journal article" date="2016" name="PLoS ONE">
        <title>Genomic Diversity of Enterotoxigenic Strains of Bacteroides fragilis.</title>
        <authorList>
            <person name="Pierce J.V."/>
            <person name="Bernstein H.D."/>
        </authorList>
    </citation>
    <scope>NUCLEOTIDE SEQUENCE [LARGE SCALE GENOMIC DNA]</scope>
    <source>
        <strain evidence="1 2">20793-3</strain>
    </source>
</reference>
<dbReference type="PANTHER" id="PTHR38009:SF1">
    <property type="entry name" value="CONSERVED HYPOTHETICAL PHAGE TAIL PROTEIN"/>
    <property type="match status" value="1"/>
</dbReference>
<dbReference type="Pfam" id="PF06841">
    <property type="entry name" value="Phage_T4_gp19"/>
    <property type="match status" value="1"/>
</dbReference>
<protein>
    <recommendedName>
        <fullName evidence="3">Phage tail protein</fullName>
    </recommendedName>
</protein>
<accession>A0A853PNL1</accession>
<dbReference type="PANTHER" id="PTHR38009">
    <property type="entry name" value="CONSERVED HYPOTHETICAL PHAGE TAIL PROTEIN"/>
    <property type="match status" value="1"/>
</dbReference>
<dbReference type="GO" id="GO:0005198">
    <property type="term" value="F:structural molecule activity"/>
    <property type="evidence" value="ECO:0007669"/>
    <property type="project" value="InterPro"/>
</dbReference>
<dbReference type="AlphaFoldDB" id="A0A853PNL1"/>